<keyword evidence="2" id="KW-1185">Reference proteome</keyword>
<dbReference type="AlphaFoldDB" id="A0A4R6T8H3"/>
<name>A0A4R6T8H3_9BACT</name>
<dbReference type="EMBL" id="SNYF01000005">
    <property type="protein sequence ID" value="TDQ18519.1"/>
    <property type="molecule type" value="Genomic_DNA"/>
</dbReference>
<dbReference type="RefSeq" id="WP_208110497.1">
    <property type="nucleotide sequence ID" value="NZ_SNYF01000005.1"/>
</dbReference>
<reference evidence="1 2" key="1">
    <citation type="submission" date="2019-03" db="EMBL/GenBank/DDBJ databases">
        <title>Genomic Encyclopedia of Type Strains, Phase III (KMG-III): the genomes of soil and plant-associated and newly described type strains.</title>
        <authorList>
            <person name="Whitman W."/>
        </authorList>
    </citation>
    <scope>NUCLEOTIDE SEQUENCE [LARGE SCALE GENOMIC DNA]</scope>
    <source>
        <strain evidence="1 2">CECT 8446</strain>
    </source>
</reference>
<evidence type="ECO:0000313" key="1">
    <source>
        <dbReference type="EMBL" id="TDQ18519.1"/>
    </source>
</evidence>
<evidence type="ECO:0000313" key="2">
    <source>
        <dbReference type="Proteomes" id="UP000294535"/>
    </source>
</evidence>
<accession>A0A4R6T8H3</accession>
<protein>
    <submittedName>
        <fullName evidence="1">Putative addiction module component (TIGR02574 family)</fullName>
    </submittedName>
</protein>
<dbReference type="Proteomes" id="UP000294535">
    <property type="component" value="Unassembled WGS sequence"/>
</dbReference>
<gene>
    <name evidence="1" type="ORF">DFQ04_0321</name>
</gene>
<sequence length="74" mass="8445">MGSADLKEEIHALIEKANQDVLELIFNILSPSEKVLDMNPEQVAELERRYSVHLKNPEAGSSWIEVKNRISKKN</sequence>
<comment type="caution">
    <text evidence="1">The sequence shown here is derived from an EMBL/GenBank/DDBJ whole genome shotgun (WGS) entry which is preliminary data.</text>
</comment>
<proteinExistence type="predicted"/>
<organism evidence="1 2">
    <name type="scientific">Algoriphagus boseongensis</name>
    <dbReference type="NCBI Taxonomy" id="1442587"/>
    <lineage>
        <taxon>Bacteria</taxon>
        <taxon>Pseudomonadati</taxon>
        <taxon>Bacteroidota</taxon>
        <taxon>Cytophagia</taxon>
        <taxon>Cytophagales</taxon>
        <taxon>Cyclobacteriaceae</taxon>
        <taxon>Algoriphagus</taxon>
    </lineage>
</organism>